<evidence type="ECO:0000313" key="6">
    <source>
        <dbReference type="EMBL" id="TWT54138.1"/>
    </source>
</evidence>
<dbReference type="Pfam" id="PF01081">
    <property type="entry name" value="Aldolase"/>
    <property type="match status" value="1"/>
</dbReference>
<dbReference type="NCBIfam" id="TIGR01182">
    <property type="entry name" value="eda"/>
    <property type="match status" value="1"/>
</dbReference>
<keyword evidence="5" id="KW-0119">Carbohydrate metabolism</keyword>
<evidence type="ECO:0000256" key="3">
    <source>
        <dbReference type="ARBA" id="ARBA00011233"/>
    </source>
</evidence>
<protein>
    <submittedName>
        <fullName evidence="6">Putative KHG/KDPG aldolase</fullName>
    </submittedName>
</protein>
<keyword evidence="4" id="KW-0456">Lyase</keyword>
<evidence type="ECO:0000313" key="7">
    <source>
        <dbReference type="Proteomes" id="UP000316598"/>
    </source>
</evidence>
<name>A0A5C5WU77_9BACT</name>
<accession>A0A5C5WU77</accession>
<gene>
    <name evidence="6" type="primary">eda_1</name>
    <name evidence="6" type="ORF">Pla22_17730</name>
</gene>
<comment type="caution">
    <text evidence="6">The sequence shown here is derived from an EMBL/GenBank/DDBJ whole genome shotgun (WGS) entry which is preliminary data.</text>
</comment>
<dbReference type="CDD" id="cd00452">
    <property type="entry name" value="KDPG_aldolase"/>
    <property type="match status" value="1"/>
</dbReference>
<dbReference type="RefSeq" id="WP_146514230.1">
    <property type="nucleotide sequence ID" value="NZ_SJPI01000001.1"/>
</dbReference>
<dbReference type="InterPro" id="IPR000887">
    <property type="entry name" value="Aldlse_KDPG_KHG"/>
</dbReference>
<evidence type="ECO:0000256" key="5">
    <source>
        <dbReference type="ARBA" id="ARBA00023277"/>
    </source>
</evidence>
<organism evidence="6 7">
    <name type="scientific">Rubripirellula amarantea</name>
    <dbReference type="NCBI Taxonomy" id="2527999"/>
    <lineage>
        <taxon>Bacteria</taxon>
        <taxon>Pseudomonadati</taxon>
        <taxon>Planctomycetota</taxon>
        <taxon>Planctomycetia</taxon>
        <taxon>Pirellulales</taxon>
        <taxon>Pirellulaceae</taxon>
        <taxon>Rubripirellula</taxon>
    </lineage>
</organism>
<dbReference type="OrthoDB" id="9802667at2"/>
<proteinExistence type="inferred from homology"/>
<comment type="subunit">
    <text evidence="3">Homotrimer.</text>
</comment>
<comment type="similarity">
    <text evidence="2">Belongs to the KHG/KDPG aldolase family.</text>
</comment>
<dbReference type="SUPFAM" id="SSF51569">
    <property type="entry name" value="Aldolase"/>
    <property type="match status" value="1"/>
</dbReference>
<evidence type="ECO:0000256" key="2">
    <source>
        <dbReference type="ARBA" id="ARBA00006906"/>
    </source>
</evidence>
<dbReference type="AlphaFoldDB" id="A0A5C5WU77"/>
<dbReference type="InterPro" id="IPR013785">
    <property type="entry name" value="Aldolase_TIM"/>
</dbReference>
<evidence type="ECO:0000256" key="4">
    <source>
        <dbReference type="ARBA" id="ARBA00023239"/>
    </source>
</evidence>
<dbReference type="Proteomes" id="UP000316598">
    <property type="component" value="Unassembled WGS sequence"/>
</dbReference>
<reference evidence="6 7" key="1">
    <citation type="submission" date="2019-02" db="EMBL/GenBank/DDBJ databases">
        <title>Deep-cultivation of Planctomycetes and their phenomic and genomic characterization uncovers novel biology.</title>
        <authorList>
            <person name="Wiegand S."/>
            <person name="Jogler M."/>
            <person name="Boedeker C."/>
            <person name="Pinto D."/>
            <person name="Vollmers J."/>
            <person name="Rivas-Marin E."/>
            <person name="Kohn T."/>
            <person name="Peeters S.H."/>
            <person name="Heuer A."/>
            <person name="Rast P."/>
            <person name="Oberbeckmann S."/>
            <person name="Bunk B."/>
            <person name="Jeske O."/>
            <person name="Meyerdierks A."/>
            <person name="Storesund J.E."/>
            <person name="Kallscheuer N."/>
            <person name="Luecker S."/>
            <person name="Lage O.M."/>
            <person name="Pohl T."/>
            <person name="Merkel B.J."/>
            <person name="Hornburger P."/>
            <person name="Mueller R.-W."/>
            <person name="Bruemmer F."/>
            <person name="Labrenz M."/>
            <person name="Spormann A.M."/>
            <person name="Op Den Camp H."/>
            <person name="Overmann J."/>
            <person name="Amann R."/>
            <person name="Jetten M.S.M."/>
            <person name="Mascher T."/>
            <person name="Medema M.H."/>
            <person name="Devos D.P."/>
            <person name="Kaster A.-K."/>
            <person name="Ovreas L."/>
            <person name="Rohde M."/>
            <person name="Galperin M.Y."/>
            <person name="Jogler C."/>
        </authorList>
    </citation>
    <scope>NUCLEOTIDE SEQUENCE [LARGE SCALE GENOMIC DNA]</scope>
    <source>
        <strain evidence="6 7">Pla22</strain>
    </source>
</reference>
<dbReference type="EMBL" id="SJPI01000001">
    <property type="protein sequence ID" value="TWT54138.1"/>
    <property type="molecule type" value="Genomic_DNA"/>
</dbReference>
<keyword evidence="7" id="KW-1185">Reference proteome</keyword>
<dbReference type="GO" id="GO:0016829">
    <property type="term" value="F:lyase activity"/>
    <property type="evidence" value="ECO:0007669"/>
    <property type="project" value="UniProtKB-KW"/>
</dbReference>
<comment type="pathway">
    <text evidence="1">Carbohydrate acid metabolism.</text>
</comment>
<evidence type="ECO:0000256" key="1">
    <source>
        <dbReference type="ARBA" id="ARBA00004761"/>
    </source>
</evidence>
<dbReference type="Gene3D" id="3.20.20.70">
    <property type="entry name" value="Aldolase class I"/>
    <property type="match status" value="1"/>
</dbReference>
<dbReference type="PANTHER" id="PTHR30246:SF1">
    <property type="entry name" value="2-DEHYDRO-3-DEOXY-6-PHOSPHOGALACTONATE ALDOLASE-RELATED"/>
    <property type="match status" value="1"/>
</dbReference>
<sequence length="222" mass="24153">MSTFVFPTDLEERLSDTKVTAMVTIDRPDDAIPLGKALLACGIKAIEVSFQSKAASEAIAKLRANVPECLVGAAGVVFEDQLRQAKEAGASYGSSFGTDRAVIEAADHLNFPFIPGVMTPSEIQSAVSLGCRHLHLFPMEPIGGIDYFRSIRDAYSHLGVKFMIGGGMSLMHLRRYLSHDDVLCIAGEWIAPRRIIQNQNWSAVIDNATEVTSILKDLSSKQ</sequence>
<dbReference type="PANTHER" id="PTHR30246">
    <property type="entry name" value="2-KETO-3-DEOXY-6-PHOSPHOGLUCONATE ALDOLASE"/>
    <property type="match status" value="1"/>
</dbReference>